<reference evidence="1" key="1">
    <citation type="submission" date="2007-07" db="EMBL/GenBank/DDBJ databases">
        <title>PCAP assembly of the Caenorhabditis remanei genome.</title>
        <authorList>
            <consortium name="The Caenorhabditis remanei Sequencing Consortium"/>
            <person name="Wilson R.K."/>
        </authorList>
    </citation>
    <scope>NUCLEOTIDE SEQUENCE [LARGE SCALE GENOMIC DNA]</scope>
    <source>
        <strain evidence="1">PB4641</strain>
    </source>
</reference>
<dbReference type="EMBL" id="DS268524">
    <property type="protein sequence ID" value="EFO85418.1"/>
    <property type="molecule type" value="Genomic_DNA"/>
</dbReference>
<organism evidence="2">
    <name type="scientific">Caenorhabditis remanei</name>
    <name type="common">Caenorhabditis vulgaris</name>
    <dbReference type="NCBI Taxonomy" id="31234"/>
    <lineage>
        <taxon>Eukaryota</taxon>
        <taxon>Metazoa</taxon>
        <taxon>Ecdysozoa</taxon>
        <taxon>Nematoda</taxon>
        <taxon>Chromadorea</taxon>
        <taxon>Rhabditida</taxon>
        <taxon>Rhabditina</taxon>
        <taxon>Rhabditomorpha</taxon>
        <taxon>Rhabditoidea</taxon>
        <taxon>Rhabditidae</taxon>
        <taxon>Peloderinae</taxon>
        <taxon>Caenorhabditis</taxon>
    </lineage>
</organism>
<dbReference type="RefSeq" id="XP_003096775.2">
    <property type="nucleotide sequence ID" value="XM_003096727.2"/>
</dbReference>
<evidence type="ECO:0000313" key="1">
    <source>
        <dbReference type="EMBL" id="EFO85418.1"/>
    </source>
</evidence>
<name>E3N4A3_CAERE</name>
<dbReference type="HOGENOM" id="CLU_1994728_0_0_1"/>
<keyword evidence="2" id="KW-1185">Reference proteome</keyword>
<gene>
    <name evidence="1" type="ORF">CRE_23650</name>
</gene>
<protein>
    <submittedName>
        <fullName evidence="1">Uncharacterized protein</fullName>
    </submittedName>
</protein>
<sequence length="125" mass="13789">MEGNGPEQQSRENNETGVPIDAPSVPTTDQSIAVDAVAANSLSGGNETAGEDLELDRIVIRDSIYALLINHPERAEFHIKGLAKMVAYMDNPDVSLLAPEDIFRNLKEAERAAERERLEMEKENQ</sequence>
<evidence type="ECO:0000313" key="2">
    <source>
        <dbReference type="Proteomes" id="UP000008281"/>
    </source>
</evidence>
<dbReference type="CTD" id="9825270"/>
<dbReference type="KEGG" id="crq:GCK72_022357"/>
<proteinExistence type="predicted"/>
<dbReference type="GeneID" id="9825270"/>
<dbReference type="AlphaFoldDB" id="E3N4A3"/>
<accession>E3N4A3</accession>
<dbReference type="Proteomes" id="UP000008281">
    <property type="component" value="Unassembled WGS sequence"/>
</dbReference>